<reference evidence="4 5" key="1">
    <citation type="submission" date="2019-05" db="EMBL/GenBank/DDBJ databases">
        <title>Genome sequencing of F202Z8.</title>
        <authorList>
            <person name="Kwon Y.M."/>
        </authorList>
    </citation>
    <scope>NUCLEOTIDE SEQUENCE [LARGE SCALE GENOMIC DNA]</scope>
    <source>
        <strain evidence="4 5">F202Z8</strain>
    </source>
</reference>
<dbReference type="EMBL" id="CP040710">
    <property type="protein sequence ID" value="QCX01473.1"/>
    <property type="molecule type" value="Genomic_DNA"/>
</dbReference>
<proteinExistence type="predicted"/>
<name>A0A5B7SWB9_9FLAO</name>
<dbReference type="SMART" id="SM00382">
    <property type="entry name" value="AAA"/>
    <property type="match status" value="1"/>
</dbReference>
<evidence type="ECO:0000313" key="4">
    <source>
        <dbReference type="EMBL" id="QCX01473.1"/>
    </source>
</evidence>
<dbReference type="AlphaFoldDB" id="A0A5B7SWB9"/>
<dbReference type="PANTHER" id="PTHR43582">
    <property type="entry name" value="LINEARMYCIN RESISTANCE ATP-BINDING PROTEIN LNRL"/>
    <property type="match status" value="1"/>
</dbReference>
<dbReference type="GO" id="GO:0005524">
    <property type="term" value="F:ATP binding"/>
    <property type="evidence" value="ECO:0007669"/>
    <property type="project" value="UniProtKB-KW"/>
</dbReference>
<feature type="domain" description="ABC transporter" evidence="3">
    <location>
        <begin position="2"/>
        <end position="234"/>
    </location>
</feature>
<dbReference type="InterPro" id="IPR027417">
    <property type="entry name" value="P-loop_NTPase"/>
</dbReference>
<dbReference type="GO" id="GO:0016887">
    <property type="term" value="F:ATP hydrolysis activity"/>
    <property type="evidence" value="ECO:0007669"/>
    <property type="project" value="InterPro"/>
</dbReference>
<sequence>MIQIDRLSKKYKGADRYSVVDLGLKVDKGEIFGLLGPNGAGKTTLISMLSSLLKPTSGSFTIDGLDYKTNTTELKQRIGIVPQEYALYPTLTAYENLKYFGSMYGLGGTALSEAIYAQLELLGLTDFAHKKIKTFSGGMKRRVNLIASMLHRPKILFLDEPTVGVDVQSRNVILEHLKKVNTNETTIIYTSHHLNEAEQLCDRVAIIDKGTIICKGKPAELIKAQKDALHLEDVFLALTGKALRDHA</sequence>
<organism evidence="4 5">
    <name type="scientific">Aggregatimonas sangjinii</name>
    <dbReference type="NCBI Taxonomy" id="2583587"/>
    <lineage>
        <taxon>Bacteria</taxon>
        <taxon>Pseudomonadati</taxon>
        <taxon>Bacteroidota</taxon>
        <taxon>Flavobacteriia</taxon>
        <taxon>Flavobacteriales</taxon>
        <taxon>Flavobacteriaceae</taxon>
        <taxon>Aggregatimonas</taxon>
    </lineage>
</organism>
<dbReference type="KEGG" id="asag:FGM00_15660"/>
<dbReference type="RefSeq" id="WP_138853810.1">
    <property type="nucleotide sequence ID" value="NZ_CP040710.1"/>
</dbReference>
<evidence type="ECO:0000256" key="2">
    <source>
        <dbReference type="ARBA" id="ARBA00022840"/>
    </source>
</evidence>
<dbReference type="PROSITE" id="PS00211">
    <property type="entry name" value="ABC_TRANSPORTER_1"/>
    <property type="match status" value="1"/>
</dbReference>
<evidence type="ECO:0000313" key="5">
    <source>
        <dbReference type="Proteomes" id="UP000310017"/>
    </source>
</evidence>
<dbReference type="Gene3D" id="3.40.50.300">
    <property type="entry name" value="P-loop containing nucleotide triphosphate hydrolases"/>
    <property type="match status" value="1"/>
</dbReference>
<dbReference type="OrthoDB" id="9801987at2"/>
<protein>
    <submittedName>
        <fullName evidence="4">ABC transporter ATP-binding protein</fullName>
    </submittedName>
</protein>
<dbReference type="InterPro" id="IPR017871">
    <property type="entry name" value="ABC_transporter-like_CS"/>
</dbReference>
<dbReference type="Pfam" id="PF00005">
    <property type="entry name" value="ABC_tran"/>
    <property type="match status" value="1"/>
</dbReference>
<dbReference type="PROSITE" id="PS50893">
    <property type="entry name" value="ABC_TRANSPORTER_2"/>
    <property type="match status" value="1"/>
</dbReference>
<dbReference type="PANTHER" id="PTHR43582:SF2">
    <property type="entry name" value="LINEARMYCIN RESISTANCE ATP-BINDING PROTEIN LNRL"/>
    <property type="match status" value="1"/>
</dbReference>
<dbReference type="Proteomes" id="UP000310017">
    <property type="component" value="Chromosome"/>
</dbReference>
<gene>
    <name evidence="4" type="ORF">FGM00_15660</name>
</gene>
<dbReference type="InterPro" id="IPR003593">
    <property type="entry name" value="AAA+_ATPase"/>
</dbReference>
<keyword evidence="2 4" id="KW-0067">ATP-binding</keyword>
<dbReference type="SUPFAM" id="SSF52540">
    <property type="entry name" value="P-loop containing nucleoside triphosphate hydrolases"/>
    <property type="match status" value="1"/>
</dbReference>
<accession>A0A5B7SWB9</accession>
<evidence type="ECO:0000259" key="3">
    <source>
        <dbReference type="PROSITE" id="PS50893"/>
    </source>
</evidence>
<dbReference type="InterPro" id="IPR003439">
    <property type="entry name" value="ABC_transporter-like_ATP-bd"/>
</dbReference>
<keyword evidence="1" id="KW-0547">Nucleotide-binding</keyword>
<evidence type="ECO:0000256" key="1">
    <source>
        <dbReference type="ARBA" id="ARBA00022741"/>
    </source>
</evidence>
<keyword evidence="5" id="KW-1185">Reference proteome</keyword>